<evidence type="ECO:0000256" key="1">
    <source>
        <dbReference type="ARBA" id="ARBA00022553"/>
    </source>
</evidence>
<evidence type="ECO:0000256" key="2">
    <source>
        <dbReference type="ARBA" id="ARBA00022723"/>
    </source>
</evidence>
<dbReference type="Pfam" id="PF01342">
    <property type="entry name" value="SAND"/>
    <property type="match status" value="1"/>
</dbReference>
<dbReference type="InterPro" id="IPR010919">
    <property type="entry name" value="SAND-like_dom_sf"/>
</dbReference>
<feature type="compositionally biased region" description="Basic and acidic residues" evidence="9">
    <location>
        <begin position="120"/>
        <end position="142"/>
    </location>
</feature>
<evidence type="ECO:0008006" key="16">
    <source>
        <dbReference type="Google" id="ProtNLM"/>
    </source>
</evidence>
<dbReference type="SUPFAM" id="SSF63763">
    <property type="entry name" value="SAND domain-like"/>
    <property type="match status" value="1"/>
</dbReference>
<dbReference type="CDD" id="cd15541">
    <property type="entry name" value="PHD_TIF1_like"/>
    <property type="match status" value="1"/>
</dbReference>
<dbReference type="PRINTS" id="PR00503">
    <property type="entry name" value="BROMODOMAIN"/>
</dbReference>
<dbReference type="InterPro" id="IPR043563">
    <property type="entry name" value="Sp110/Sp140/Sp140L-like"/>
</dbReference>
<dbReference type="InterPro" id="IPR019787">
    <property type="entry name" value="Znf_PHD-finger"/>
</dbReference>
<dbReference type="PROSITE" id="PS51414">
    <property type="entry name" value="HSR"/>
    <property type="match status" value="1"/>
</dbReference>
<dbReference type="GO" id="GO:0000981">
    <property type="term" value="F:DNA-binding transcription factor activity, RNA polymerase II-specific"/>
    <property type="evidence" value="ECO:0007669"/>
    <property type="project" value="TreeGrafter"/>
</dbReference>
<dbReference type="AlphaFoldDB" id="A0A9D3NNT4"/>
<dbReference type="InterPro" id="IPR019786">
    <property type="entry name" value="Zinc_finger_PHD-type_CS"/>
</dbReference>
<dbReference type="Pfam" id="PF00628">
    <property type="entry name" value="PHD"/>
    <property type="match status" value="1"/>
</dbReference>
<dbReference type="GO" id="GO:0005634">
    <property type="term" value="C:nucleus"/>
    <property type="evidence" value="ECO:0007669"/>
    <property type="project" value="InterPro"/>
</dbReference>
<evidence type="ECO:0000256" key="5">
    <source>
        <dbReference type="ARBA" id="ARBA00023117"/>
    </source>
</evidence>
<dbReference type="PANTHER" id="PTHR46386">
    <property type="entry name" value="NUCLEAR BODY PROTEIN SP140"/>
    <property type="match status" value="1"/>
</dbReference>
<evidence type="ECO:0000256" key="9">
    <source>
        <dbReference type="SAM" id="MobiDB-lite"/>
    </source>
</evidence>
<dbReference type="SUPFAM" id="SSF57903">
    <property type="entry name" value="FYVE/PHD zinc finger"/>
    <property type="match status" value="1"/>
</dbReference>
<dbReference type="PANTHER" id="PTHR46386:SF1">
    <property type="entry name" value="NUCLEAR BODY PROTEIN SP140-LIKE PROTEIN"/>
    <property type="match status" value="1"/>
</dbReference>
<dbReference type="InterPro" id="IPR001487">
    <property type="entry name" value="Bromodomain"/>
</dbReference>
<feature type="domain" description="Bromo" evidence="10">
    <location>
        <begin position="361"/>
        <end position="440"/>
    </location>
</feature>
<dbReference type="OrthoDB" id="1870062at2759"/>
<keyword evidence="4" id="KW-0862">Zinc</keyword>
<comment type="caution">
    <text evidence="14">The sequence shown here is derived from an EMBL/GenBank/DDBJ whole genome shotgun (WGS) entry which is preliminary data.</text>
</comment>
<dbReference type="PROSITE" id="PS50864">
    <property type="entry name" value="SAND"/>
    <property type="match status" value="1"/>
</dbReference>
<dbReference type="Pfam" id="PF03172">
    <property type="entry name" value="HSR"/>
    <property type="match status" value="1"/>
</dbReference>
<evidence type="ECO:0000256" key="7">
    <source>
        <dbReference type="PROSITE-ProRule" id="PRU00035"/>
    </source>
</evidence>
<feature type="domain" description="PHD-type" evidence="11">
    <location>
        <begin position="289"/>
        <end position="337"/>
    </location>
</feature>
<dbReference type="PROSITE" id="PS01359">
    <property type="entry name" value="ZF_PHD_1"/>
    <property type="match status" value="1"/>
</dbReference>
<keyword evidence="1" id="KW-0597">Phosphoprotein</keyword>
<evidence type="ECO:0000256" key="6">
    <source>
        <dbReference type="ARBA" id="ARBA00023125"/>
    </source>
</evidence>
<evidence type="ECO:0000313" key="15">
    <source>
        <dbReference type="Proteomes" id="UP000824219"/>
    </source>
</evidence>
<keyword evidence="6" id="KW-0238">DNA-binding</keyword>
<evidence type="ECO:0000256" key="8">
    <source>
        <dbReference type="PROSITE-ProRule" id="PRU00146"/>
    </source>
</evidence>
<evidence type="ECO:0000259" key="12">
    <source>
        <dbReference type="PROSITE" id="PS50864"/>
    </source>
</evidence>
<dbReference type="SUPFAM" id="SSF47370">
    <property type="entry name" value="Bromodomain"/>
    <property type="match status" value="1"/>
</dbReference>
<sequence>MNTIKMDHLDHLPDEQLVWFFRSNKTQMSCLEEPQILLSQLRDHYLVPEDLYKKVTKAKTKKTKQKVMYEILDWVENERRQCMKLFWSCVFQDHILQHYPVFHLYQTSLLNGSFRKSVKDGEREGKEQAQKEGATKRKRGDEEIKEEEPGPSSGSRQKKAAKERTFSSLLKGGQLPVTCGEKTGILYPDKLAKESVSSGDTDESDDDLEEYLIEKDQEEEDQEEEEEEEEEEDCGSHSKSIRTEEHWFTPEEFVKQEFVKQELTDGHWEKDQLCHGKTLNYLVKEQDNDDVCYICNSEGRLVCCDECPRAFHHHCHLPVLQEDALGGSWICTYCVLKHNMKLWIHMNRKGALRCPVSSNLMRCEYLLLFLFKADTQRVLTDDPTKKVDRYAKVISKPMWLNKVKTKLQNKEYRTVGQFVRDIRLIFNNCQTFYRDNRSVRMGAKLKKLFEKEFNRIFKIL</sequence>
<dbReference type="EMBL" id="JAHKSW010000012">
    <property type="protein sequence ID" value="KAG7325921.1"/>
    <property type="molecule type" value="Genomic_DNA"/>
</dbReference>
<dbReference type="GO" id="GO:0003677">
    <property type="term" value="F:DNA binding"/>
    <property type="evidence" value="ECO:0007669"/>
    <property type="project" value="UniProtKB-KW"/>
</dbReference>
<dbReference type="SMART" id="SM00297">
    <property type="entry name" value="BROMO"/>
    <property type="match status" value="1"/>
</dbReference>
<dbReference type="Gene3D" id="3.10.390.10">
    <property type="entry name" value="SAND domain-like"/>
    <property type="match status" value="1"/>
</dbReference>
<feature type="region of interest" description="Disordered" evidence="9">
    <location>
        <begin position="120"/>
        <end position="165"/>
    </location>
</feature>
<accession>A0A9D3NNT4</accession>
<keyword evidence="3 8" id="KW-0863">Zinc-finger</keyword>
<evidence type="ECO:0000256" key="3">
    <source>
        <dbReference type="ARBA" id="ARBA00022771"/>
    </source>
</evidence>
<keyword evidence="2" id="KW-0479">Metal-binding</keyword>
<dbReference type="Proteomes" id="UP000824219">
    <property type="component" value="Linkage Group LG12"/>
</dbReference>
<dbReference type="Gene3D" id="1.20.920.10">
    <property type="entry name" value="Bromodomain-like"/>
    <property type="match status" value="1"/>
</dbReference>
<gene>
    <name evidence="14" type="ORF">KOW79_010846</name>
</gene>
<dbReference type="Pfam" id="PF00439">
    <property type="entry name" value="Bromodomain"/>
    <property type="match status" value="1"/>
</dbReference>
<dbReference type="GO" id="GO:0008270">
    <property type="term" value="F:zinc ion binding"/>
    <property type="evidence" value="ECO:0007669"/>
    <property type="project" value="UniProtKB-KW"/>
</dbReference>
<evidence type="ECO:0000259" key="11">
    <source>
        <dbReference type="PROSITE" id="PS50016"/>
    </source>
</evidence>
<dbReference type="InterPro" id="IPR001965">
    <property type="entry name" value="Znf_PHD"/>
</dbReference>
<dbReference type="InterPro" id="IPR004865">
    <property type="entry name" value="HSR_dom"/>
</dbReference>
<evidence type="ECO:0000313" key="14">
    <source>
        <dbReference type="EMBL" id="KAG7325921.1"/>
    </source>
</evidence>
<dbReference type="InterPro" id="IPR013083">
    <property type="entry name" value="Znf_RING/FYVE/PHD"/>
</dbReference>
<keyword evidence="5 7" id="KW-0103">Bromodomain</keyword>
<dbReference type="PROSITE" id="PS50014">
    <property type="entry name" value="BROMODOMAIN_2"/>
    <property type="match status" value="1"/>
</dbReference>
<protein>
    <recommendedName>
        <fullName evidence="16">Nuclear body protein SP140-like protein</fullName>
    </recommendedName>
</protein>
<feature type="domain" description="SAND" evidence="12">
    <location>
        <begin position="163"/>
        <end position="289"/>
    </location>
</feature>
<feature type="compositionally biased region" description="Acidic residues" evidence="9">
    <location>
        <begin position="216"/>
        <end position="233"/>
    </location>
</feature>
<dbReference type="PROSITE" id="PS50016">
    <property type="entry name" value="ZF_PHD_2"/>
    <property type="match status" value="1"/>
</dbReference>
<evidence type="ECO:0000259" key="13">
    <source>
        <dbReference type="PROSITE" id="PS51414"/>
    </source>
</evidence>
<feature type="domain" description="HSR" evidence="13">
    <location>
        <begin position="1"/>
        <end position="114"/>
    </location>
</feature>
<dbReference type="SMART" id="SM00249">
    <property type="entry name" value="PHD"/>
    <property type="match status" value="1"/>
</dbReference>
<evidence type="ECO:0000256" key="4">
    <source>
        <dbReference type="ARBA" id="ARBA00022833"/>
    </source>
</evidence>
<proteinExistence type="predicted"/>
<evidence type="ECO:0000259" key="10">
    <source>
        <dbReference type="PROSITE" id="PS50014"/>
    </source>
</evidence>
<dbReference type="InterPro" id="IPR036427">
    <property type="entry name" value="Bromodomain-like_sf"/>
</dbReference>
<reference evidence="14 15" key="1">
    <citation type="submission" date="2021-06" db="EMBL/GenBank/DDBJ databases">
        <title>Chromosome-level genome assembly of the red-tail catfish (Hemibagrus wyckioides).</title>
        <authorList>
            <person name="Shao F."/>
        </authorList>
    </citation>
    <scope>NUCLEOTIDE SEQUENCE [LARGE SCALE GENOMIC DNA]</scope>
    <source>
        <strain evidence="14">EC202008001</strain>
        <tissue evidence="14">Blood</tissue>
    </source>
</reference>
<dbReference type="InterPro" id="IPR011011">
    <property type="entry name" value="Znf_FYVE_PHD"/>
</dbReference>
<dbReference type="InterPro" id="IPR000770">
    <property type="entry name" value="SAND_dom"/>
</dbReference>
<organism evidence="14 15">
    <name type="scientific">Hemibagrus wyckioides</name>
    <dbReference type="NCBI Taxonomy" id="337641"/>
    <lineage>
        <taxon>Eukaryota</taxon>
        <taxon>Metazoa</taxon>
        <taxon>Chordata</taxon>
        <taxon>Craniata</taxon>
        <taxon>Vertebrata</taxon>
        <taxon>Euteleostomi</taxon>
        <taxon>Actinopterygii</taxon>
        <taxon>Neopterygii</taxon>
        <taxon>Teleostei</taxon>
        <taxon>Ostariophysi</taxon>
        <taxon>Siluriformes</taxon>
        <taxon>Bagridae</taxon>
        <taxon>Hemibagrus</taxon>
    </lineage>
</organism>
<dbReference type="Gene3D" id="3.30.40.10">
    <property type="entry name" value="Zinc/RING finger domain, C3HC4 (zinc finger)"/>
    <property type="match status" value="1"/>
</dbReference>
<feature type="region of interest" description="Disordered" evidence="9">
    <location>
        <begin position="216"/>
        <end position="241"/>
    </location>
</feature>
<keyword evidence="15" id="KW-1185">Reference proteome</keyword>
<name>A0A9D3NNT4_9TELE</name>